<dbReference type="EMBL" id="AWWH01000066">
    <property type="protein sequence ID" value="ETA74588.1"/>
    <property type="molecule type" value="Genomic_DNA"/>
</dbReference>
<evidence type="ECO:0000313" key="1">
    <source>
        <dbReference type="EMBL" id="ETA74588.1"/>
    </source>
</evidence>
<reference evidence="1 2" key="1">
    <citation type="journal article" date="2014" name="Genome Announc.">
        <title>The Genome of the Predominant Equine Lactobacillus Species, Lactobacillus equi, Is Reflective of Its Lifestyle Adaptations to an Herbivorous Host.</title>
        <authorList>
            <person name="O'Donnell M.M."/>
            <person name="Harris H.M."/>
            <person name="O'Toole P.W."/>
            <person name="Ross R.P."/>
        </authorList>
    </citation>
    <scope>NUCLEOTIDE SEQUENCE [LARGE SCALE GENOMIC DNA]</scope>
    <source>
        <strain evidence="1 2">DPC 6820</strain>
    </source>
</reference>
<comment type="caution">
    <text evidence="1">The sequence shown here is derived from an EMBL/GenBank/DDBJ whole genome shotgun (WGS) entry which is preliminary data.</text>
</comment>
<organism evidence="1 2">
    <name type="scientific">Ligilactobacillus equi DPC 6820</name>
    <dbReference type="NCBI Taxonomy" id="1392007"/>
    <lineage>
        <taxon>Bacteria</taxon>
        <taxon>Bacillati</taxon>
        <taxon>Bacillota</taxon>
        <taxon>Bacilli</taxon>
        <taxon>Lactobacillales</taxon>
        <taxon>Lactobacillaceae</taxon>
        <taxon>Ligilactobacillus</taxon>
    </lineage>
</organism>
<keyword evidence="2" id="KW-1185">Reference proteome</keyword>
<dbReference type="Proteomes" id="UP000018559">
    <property type="component" value="Unassembled WGS sequence"/>
</dbReference>
<dbReference type="AlphaFoldDB" id="V7HZF5"/>
<protein>
    <submittedName>
        <fullName evidence="1">Uncharacterized protein</fullName>
    </submittedName>
</protein>
<evidence type="ECO:0000313" key="2">
    <source>
        <dbReference type="Proteomes" id="UP000018559"/>
    </source>
</evidence>
<gene>
    <name evidence="1" type="ORF">LEQ_0453c</name>
</gene>
<accession>V7HZF5</accession>
<proteinExistence type="predicted"/>
<name>V7HZF5_9LACO</name>
<sequence>MVKSVPMWAKQNSKAEIAAETYFEIRDPFIGIIRYLKMYSSAIGASTTT</sequence>